<dbReference type="VEuPathDB" id="FungiDB:ASPWEDRAFT_102072"/>
<dbReference type="Pfam" id="PF07983">
    <property type="entry name" value="X8"/>
    <property type="match status" value="1"/>
</dbReference>
<evidence type="ECO:0000313" key="15">
    <source>
        <dbReference type="EMBL" id="OJJ40346.1"/>
    </source>
</evidence>
<evidence type="ECO:0000256" key="3">
    <source>
        <dbReference type="ARBA" id="ARBA00022475"/>
    </source>
</evidence>
<proteinExistence type="inferred from homology"/>
<dbReference type="Proteomes" id="UP000184383">
    <property type="component" value="Unassembled WGS sequence"/>
</dbReference>
<dbReference type="AlphaFoldDB" id="A0A1L9RZG0"/>
<comment type="function">
    <text evidence="11">Splits internally a 1,3-beta-glucan molecule and transfers the newly generated reducing end (the donor) to the non-reducing end of another 1,3-beta-glucan molecule (the acceptor) forming a 1,3-beta linkage, resulting in the elongation of 1,3-beta-glucan chains in the cell wall. Involved in cell wall morphogenesis.</text>
</comment>
<dbReference type="Gene3D" id="1.20.58.1040">
    <property type="match status" value="1"/>
</dbReference>
<dbReference type="OrthoDB" id="421038at2759"/>
<evidence type="ECO:0000256" key="1">
    <source>
        <dbReference type="ARBA" id="ARBA00004609"/>
    </source>
</evidence>
<gene>
    <name evidence="15" type="ORF">ASPWEDRAFT_102072</name>
</gene>
<keyword evidence="5 12" id="KW-0808">Transferase</keyword>
<keyword evidence="6" id="KW-0732">Signal</keyword>
<evidence type="ECO:0000256" key="4">
    <source>
        <dbReference type="ARBA" id="ARBA00022622"/>
    </source>
</evidence>
<evidence type="ECO:0000256" key="11">
    <source>
        <dbReference type="ARBA" id="ARBA00025026"/>
    </source>
</evidence>
<dbReference type="RefSeq" id="XP_040694022.1">
    <property type="nucleotide sequence ID" value="XM_040827446.1"/>
</dbReference>
<feature type="domain" description="X8" evidence="14">
    <location>
        <begin position="385"/>
        <end position="473"/>
    </location>
</feature>
<protein>
    <recommendedName>
        <fullName evidence="12">1,3-beta-glucanosyltransferase</fullName>
        <ecNumber evidence="12">2.4.1.-</ecNumber>
    </recommendedName>
</protein>
<dbReference type="GO" id="GO:0031982">
    <property type="term" value="C:vesicle"/>
    <property type="evidence" value="ECO:0007669"/>
    <property type="project" value="UniProtKB-ARBA"/>
</dbReference>
<keyword evidence="13" id="KW-1133">Transmembrane helix</keyword>
<keyword evidence="4 12" id="KW-0336">GPI-anchor</keyword>
<evidence type="ECO:0000256" key="12">
    <source>
        <dbReference type="RuleBase" id="RU361209"/>
    </source>
</evidence>
<comment type="similarity">
    <text evidence="2 12">Belongs to the glycosyl hydrolase 72 family.</text>
</comment>
<dbReference type="SUPFAM" id="SSF51445">
    <property type="entry name" value="(Trans)glycosidases"/>
    <property type="match status" value="1"/>
</dbReference>
<feature type="transmembrane region" description="Helical" evidence="13">
    <location>
        <begin position="522"/>
        <end position="542"/>
    </location>
</feature>
<evidence type="ECO:0000256" key="8">
    <source>
        <dbReference type="ARBA" id="ARBA00023157"/>
    </source>
</evidence>
<evidence type="ECO:0000256" key="6">
    <source>
        <dbReference type="ARBA" id="ARBA00022729"/>
    </source>
</evidence>
<dbReference type="FunFam" id="3.20.20.80:FF:000038">
    <property type="entry name" value="1,3-beta-glucanosyltransferase"/>
    <property type="match status" value="1"/>
</dbReference>
<comment type="subcellular location">
    <subcellularLocation>
        <location evidence="1 12">Cell membrane</location>
        <topology evidence="1 12">Lipid-anchor</topology>
        <topology evidence="1 12">GPI-anchor</topology>
    </subcellularLocation>
</comment>
<evidence type="ECO:0000256" key="10">
    <source>
        <dbReference type="ARBA" id="ARBA00023288"/>
    </source>
</evidence>
<dbReference type="EMBL" id="KV878209">
    <property type="protein sequence ID" value="OJJ40346.1"/>
    <property type="molecule type" value="Genomic_DNA"/>
</dbReference>
<dbReference type="GO" id="GO:0042124">
    <property type="term" value="F:1,3-beta-glucanosyltransferase activity"/>
    <property type="evidence" value="ECO:0007669"/>
    <property type="project" value="TreeGrafter"/>
</dbReference>
<dbReference type="PANTHER" id="PTHR31468">
    <property type="entry name" value="1,3-BETA-GLUCANOSYLTRANSFERASE GAS1"/>
    <property type="match status" value="1"/>
</dbReference>
<dbReference type="FunFam" id="1.20.58.1040:FF:000005">
    <property type="entry name" value="1,3-beta-glucanosyltransferase"/>
    <property type="match status" value="1"/>
</dbReference>
<dbReference type="Pfam" id="PF03198">
    <property type="entry name" value="Glyco_hydro_72"/>
    <property type="match status" value="1"/>
</dbReference>
<evidence type="ECO:0000256" key="9">
    <source>
        <dbReference type="ARBA" id="ARBA00023180"/>
    </source>
</evidence>
<evidence type="ECO:0000256" key="2">
    <source>
        <dbReference type="ARBA" id="ARBA00007528"/>
    </source>
</evidence>
<dbReference type="GeneID" id="63743294"/>
<dbReference type="EC" id="2.4.1.-" evidence="12"/>
<dbReference type="GO" id="GO:0005886">
    <property type="term" value="C:plasma membrane"/>
    <property type="evidence" value="ECO:0007669"/>
    <property type="project" value="UniProtKB-SubCell"/>
</dbReference>
<keyword evidence="8" id="KW-1015">Disulfide bond</keyword>
<dbReference type="Gene3D" id="3.20.20.80">
    <property type="entry name" value="Glycosidases"/>
    <property type="match status" value="1"/>
</dbReference>
<dbReference type="GO" id="GO:0098552">
    <property type="term" value="C:side of membrane"/>
    <property type="evidence" value="ECO:0007669"/>
    <property type="project" value="UniProtKB-KW"/>
</dbReference>
<organism evidence="15 16">
    <name type="scientific">Aspergillus wentii DTO 134E9</name>
    <dbReference type="NCBI Taxonomy" id="1073089"/>
    <lineage>
        <taxon>Eukaryota</taxon>
        <taxon>Fungi</taxon>
        <taxon>Dikarya</taxon>
        <taxon>Ascomycota</taxon>
        <taxon>Pezizomycotina</taxon>
        <taxon>Eurotiomycetes</taxon>
        <taxon>Eurotiomycetidae</taxon>
        <taxon>Eurotiales</taxon>
        <taxon>Aspergillaceae</taxon>
        <taxon>Aspergillus</taxon>
        <taxon>Aspergillus subgen. Cremei</taxon>
    </lineage>
</organism>
<accession>A0A1L9RZG0</accession>
<sequence length="543" mass="58877">MWTPLSSRYGILSRYRRCVYHGRLFRAFVVDIAPFQGSKFFYSGNDTQFYIRGVAYQQEYSGSKSSSDSFKDPLADSKACSRDVPYLQKLGTNTIRVYAIDPKSDHSSCMKDLSDAGIYVIADLSSPGESINRNEPTWDADLYNRYVSVVDELSQYKNVIGFFAGNEVSNSKNTTSASAFVKAAVRDMKQYIKAKDYRPMGVGYATSDDSSIRENMADYFNCHSTEENIDFWGYNVYSWCGDSNYEKSGYKSRTDEFRDYSVPVFFAEYGCNAVQPRKFTETETLFGDKMADIWSGGIVYMYFQEDNNYGLVSVDGDKVSTLDDFNNLSKQIAKVSPTGVEKSKYKPTNTALQSCPSVNSDWAAAATPLPPSPNQELCSCMEDSLSCSLKSSTSGDKLGELLGTVCGYDVCGGINTNATSGEYGAYSVCSPEQQLSYVMDLYYKKQNKNKSACDFNGAAATKSSSSPSGSCSALLNEAGSSGTGTVTSSPTASVAASGSAGASASGSEGAGNMIAPVHVSVGYWQLGAYVVTAFAAGFGMILL</sequence>
<keyword evidence="10 12" id="KW-0449">Lipoprotein</keyword>
<dbReference type="InterPro" id="IPR004886">
    <property type="entry name" value="Glucanosyltransferase"/>
</dbReference>
<dbReference type="GO" id="GO:0071970">
    <property type="term" value="P:fungal-type cell wall (1-&gt;3)-beta-D-glucan biosynthetic process"/>
    <property type="evidence" value="ECO:0007669"/>
    <property type="project" value="TreeGrafter"/>
</dbReference>
<keyword evidence="16" id="KW-1185">Reference proteome</keyword>
<evidence type="ECO:0000313" key="16">
    <source>
        <dbReference type="Proteomes" id="UP000184383"/>
    </source>
</evidence>
<evidence type="ECO:0000256" key="13">
    <source>
        <dbReference type="SAM" id="Phobius"/>
    </source>
</evidence>
<dbReference type="GO" id="GO:0009277">
    <property type="term" value="C:fungal-type cell wall"/>
    <property type="evidence" value="ECO:0007669"/>
    <property type="project" value="UniProtKB-ARBA"/>
</dbReference>
<evidence type="ECO:0000256" key="7">
    <source>
        <dbReference type="ARBA" id="ARBA00023136"/>
    </source>
</evidence>
<name>A0A1L9RZG0_ASPWE</name>
<keyword evidence="7 12" id="KW-0472">Membrane</keyword>
<dbReference type="SMART" id="SM00768">
    <property type="entry name" value="X8"/>
    <property type="match status" value="1"/>
</dbReference>
<reference evidence="16" key="1">
    <citation type="journal article" date="2017" name="Genome Biol.">
        <title>Comparative genomics reveals high biological diversity and specific adaptations in the industrially and medically important fungal genus Aspergillus.</title>
        <authorList>
            <person name="de Vries R.P."/>
            <person name="Riley R."/>
            <person name="Wiebenga A."/>
            <person name="Aguilar-Osorio G."/>
            <person name="Amillis S."/>
            <person name="Uchima C.A."/>
            <person name="Anderluh G."/>
            <person name="Asadollahi M."/>
            <person name="Askin M."/>
            <person name="Barry K."/>
            <person name="Battaglia E."/>
            <person name="Bayram O."/>
            <person name="Benocci T."/>
            <person name="Braus-Stromeyer S.A."/>
            <person name="Caldana C."/>
            <person name="Canovas D."/>
            <person name="Cerqueira G.C."/>
            <person name="Chen F."/>
            <person name="Chen W."/>
            <person name="Choi C."/>
            <person name="Clum A."/>
            <person name="Dos Santos R.A."/>
            <person name="Damasio A.R."/>
            <person name="Diallinas G."/>
            <person name="Emri T."/>
            <person name="Fekete E."/>
            <person name="Flipphi M."/>
            <person name="Freyberg S."/>
            <person name="Gallo A."/>
            <person name="Gournas C."/>
            <person name="Habgood R."/>
            <person name="Hainaut M."/>
            <person name="Harispe M.L."/>
            <person name="Henrissat B."/>
            <person name="Hilden K.S."/>
            <person name="Hope R."/>
            <person name="Hossain A."/>
            <person name="Karabika E."/>
            <person name="Karaffa L."/>
            <person name="Karanyi Z."/>
            <person name="Krasevec N."/>
            <person name="Kuo A."/>
            <person name="Kusch H."/>
            <person name="LaButti K."/>
            <person name="Lagendijk E.L."/>
            <person name="Lapidus A."/>
            <person name="Levasseur A."/>
            <person name="Lindquist E."/>
            <person name="Lipzen A."/>
            <person name="Logrieco A.F."/>
            <person name="MacCabe A."/>
            <person name="Maekelae M.R."/>
            <person name="Malavazi I."/>
            <person name="Melin P."/>
            <person name="Meyer V."/>
            <person name="Mielnichuk N."/>
            <person name="Miskei M."/>
            <person name="Molnar A.P."/>
            <person name="Mule G."/>
            <person name="Ngan C.Y."/>
            <person name="Orejas M."/>
            <person name="Orosz E."/>
            <person name="Ouedraogo J.P."/>
            <person name="Overkamp K.M."/>
            <person name="Park H.-S."/>
            <person name="Perrone G."/>
            <person name="Piumi F."/>
            <person name="Punt P.J."/>
            <person name="Ram A.F."/>
            <person name="Ramon A."/>
            <person name="Rauscher S."/>
            <person name="Record E."/>
            <person name="Riano-Pachon D.M."/>
            <person name="Robert V."/>
            <person name="Roehrig J."/>
            <person name="Ruller R."/>
            <person name="Salamov A."/>
            <person name="Salih N.S."/>
            <person name="Samson R.A."/>
            <person name="Sandor E."/>
            <person name="Sanguinetti M."/>
            <person name="Schuetze T."/>
            <person name="Sepcic K."/>
            <person name="Shelest E."/>
            <person name="Sherlock G."/>
            <person name="Sophianopoulou V."/>
            <person name="Squina F.M."/>
            <person name="Sun H."/>
            <person name="Susca A."/>
            <person name="Todd R.B."/>
            <person name="Tsang A."/>
            <person name="Unkles S.E."/>
            <person name="van de Wiele N."/>
            <person name="van Rossen-Uffink D."/>
            <person name="Oliveira J.V."/>
            <person name="Vesth T.C."/>
            <person name="Visser J."/>
            <person name="Yu J.-H."/>
            <person name="Zhou M."/>
            <person name="Andersen M.R."/>
            <person name="Archer D.B."/>
            <person name="Baker S.E."/>
            <person name="Benoit I."/>
            <person name="Brakhage A.A."/>
            <person name="Braus G.H."/>
            <person name="Fischer R."/>
            <person name="Frisvad J.C."/>
            <person name="Goldman G.H."/>
            <person name="Houbraken J."/>
            <person name="Oakley B."/>
            <person name="Pocsi I."/>
            <person name="Scazzocchio C."/>
            <person name="Seiboth B."/>
            <person name="vanKuyk P.A."/>
            <person name="Wortman J."/>
            <person name="Dyer P.S."/>
            <person name="Grigoriev I.V."/>
        </authorList>
    </citation>
    <scope>NUCLEOTIDE SEQUENCE [LARGE SCALE GENOMIC DNA]</scope>
    <source>
        <strain evidence="16">DTO 134E9</strain>
    </source>
</reference>
<dbReference type="STRING" id="1073089.A0A1L9RZG0"/>
<dbReference type="PANTHER" id="PTHR31468:SF2">
    <property type="entry name" value="1,3-BETA-GLUCANOSYLTRANSFERASE GAS1"/>
    <property type="match status" value="1"/>
</dbReference>
<keyword evidence="13" id="KW-0812">Transmembrane</keyword>
<evidence type="ECO:0000259" key="14">
    <source>
        <dbReference type="SMART" id="SM00768"/>
    </source>
</evidence>
<dbReference type="InterPro" id="IPR017853">
    <property type="entry name" value="GH"/>
</dbReference>
<keyword evidence="3" id="KW-1003">Cell membrane</keyword>
<dbReference type="InterPro" id="IPR012946">
    <property type="entry name" value="X8"/>
</dbReference>
<evidence type="ECO:0000256" key="5">
    <source>
        <dbReference type="ARBA" id="ARBA00022679"/>
    </source>
</evidence>
<dbReference type="GO" id="GO:0031505">
    <property type="term" value="P:fungal-type cell wall organization"/>
    <property type="evidence" value="ECO:0007669"/>
    <property type="project" value="TreeGrafter"/>
</dbReference>
<keyword evidence="9" id="KW-0325">Glycoprotein</keyword>